<organism evidence="2 3">
    <name type="scientific">Dyadobacter jejuensis</name>
    <dbReference type="NCBI Taxonomy" id="1082580"/>
    <lineage>
        <taxon>Bacteria</taxon>
        <taxon>Pseudomonadati</taxon>
        <taxon>Bacteroidota</taxon>
        <taxon>Cytophagia</taxon>
        <taxon>Cytophagales</taxon>
        <taxon>Spirosomataceae</taxon>
        <taxon>Dyadobacter</taxon>
    </lineage>
</organism>
<feature type="domain" description="DUF2007" evidence="1">
    <location>
        <begin position="5"/>
        <end position="66"/>
    </location>
</feature>
<accession>A0A316ASN7</accession>
<reference evidence="2 3" key="1">
    <citation type="submission" date="2018-03" db="EMBL/GenBank/DDBJ databases">
        <title>Genomic Encyclopedia of Archaeal and Bacterial Type Strains, Phase II (KMG-II): from individual species to whole genera.</title>
        <authorList>
            <person name="Goeker M."/>
        </authorList>
    </citation>
    <scope>NUCLEOTIDE SEQUENCE [LARGE SCALE GENOMIC DNA]</scope>
    <source>
        <strain evidence="2 3">DSM 100346</strain>
    </source>
</reference>
<protein>
    <submittedName>
        <fullName evidence="2">Putative signal transducing protein</fullName>
    </submittedName>
</protein>
<sequence length="73" mass="8675">MEESWKRVFRSERLIRAEIMREKLEQEEIPAVILNKQDSSYPFLGNIEVHVRTSDFDNAQIIVKNNESLEQPE</sequence>
<dbReference type="InterPro" id="IPR018551">
    <property type="entry name" value="DUF2007"/>
</dbReference>
<evidence type="ECO:0000313" key="2">
    <source>
        <dbReference type="EMBL" id="PWJ60538.1"/>
    </source>
</evidence>
<evidence type="ECO:0000313" key="3">
    <source>
        <dbReference type="Proteomes" id="UP000245880"/>
    </source>
</evidence>
<proteinExistence type="predicted"/>
<gene>
    <name evidence="2" type="ORF">CLV98_101723</name>
</gene>
<dbReference type="Pfam" id="PF09413">
    <property type="entry name" value="DUF2007"/>
    <property type="match status" value="1"/>
</dbReference>
<dbReference type="EMBL" id="QGDT01000001">
    <property type="protein sequence ID" value="PWJ60538.1"/>
    <property type="molecule type" value="Genomic_DNA"/>
</dbReference>
<name>A0A316ASN7_9BACT</name>
<comment type="caution">
    <text evidence="2">The sequence shown here is derived from an EMBL/GenBank/DDBJ whole genome shotgun (WGS) entry which is preliminary data.</text>
</comment>
<dbReference type="AlphaFoldDB" id="A0A316ASN7"/>
<dbReference type="RefSeq" id="WP_109672798.1">
    <property type="nucleotide sequence ID" value="NZ_QGDT01000001.1"/>
</dbReference>
<keyword evidence="3" id="KW-1185">Reference proteome</keyword>
<dbReference type="Proteomes" id="UP000245880">
    <property type="component" value="Unassembled WGS sequence"/>
</dbReference>
<evidence type="ECO:0000259" key="1">
    <source>
        <dbReference type="Pfam" id="PF09413"/>
    </source>
</evidence>
<dbReference type="OrthoDB" id="1467917at2"/>